<dbReference type="Proteomes" id="UP001148313">
    <property type="component" value="Unassembled WGS sequence"/>
</dbReference>
<feature type="domain" description="IclR-ED" evidence="5">
    <location>
        <begin position="75"/>
        <end position="253"/>
    </location>
</feature>
<dbReference type="Pfam" id="PF09339">
    <property type="entry name" value="HTH_IclR"/>
    <property type="match status" value="1"/>
</dbReference>
<dbReference type="SUPFAM" id="SSF55781">
    <property type="entry name" value="GAF domain-like"/>
    <property type="match status" value="1"/>
</dbReference>
<evidence type="ECO:0000313" key="7">
    <source>
        <dbReference type="Proteomes" id="UP001148313"/>
    </source>
</evidence>
<organism evidence="6 7">
    <name type="scientific">Hoeflea poritis</name>
    <dbReference type="NCBI Taxonomy" id="2993659"/>
    <lineage>
        <taxon>Bacteria</taxon>
        <taxon>Pseudomonadati</taxon>
        <taxon>Pseudomonadota</taxon>
        <taxon>Alphaproteobacteria</taxon>
        <taxon>Hyphomicrobiales</taxon>
        <taxon>Rhizobiaceae</taxon>
        <taxon>Hoeflea</taxon>
    </lineage>
</organism>
<comment type="caution">
    <text evidence="6">The sequence shown here is derived from an EMBL/GenBank/DDBJ whole genome shotgun (WGS) entry which is preliminary data.</text>
</comment>
<dbReference type="SMART" id="SM00346">
    <property type="entry name" value="HTH_ICLR"/>
    <property type="match status" value="1"/>
</dbReference>
<dbReference type="InterPro" id="IPR029016">
    <property type="entry name" value="GAF-like_dom_sf"/>
</dbReference>
<dbReference type="RefSeq" id="WP_271088573.1">
    <property type="nucleotide sequence ID" value="NZ_JAPJZH010000003.1"/>
</dbReference>
<evidence type="ECO:0000256" key="3">
    <source>
        <dbReference type="ARBA" id="ARBA00023163"/>
    </source>
</evidence>
<keyword evidence="2" id="KW-0238">DNA-binding</keyword>
<gene>
    <name evidence="6" type="ORF">OOZ53_06640</name>
</gene>
<reference evidence="6" key="1">
    <citation type="submission" date="2022-11" db="EMBL/GenBank/DDBJ databases">
        <title>Hoeflea poritis sp. nov., isolated from scleractinian coral Porites lutea.</title>
        <authorList>
            <person name="Zhang G."/>
            <person name="Wei Q."/>
            <person name="Cai L."/>
        </authorList>
    </citation>
    <scope>NUCLEOTIDE SEQUENCE</scope>
    <source>
        <strain evidence="6">E7-10</strain>
    </source>
</reference>
<dbReference type="PANTHER" id="PTHR30136">
    <property type="entry name" value="HELIX-TURN-HELIX TRANSCRIPTIONAL REGULATOR, ICLR FAMILY"/>
    <property type="match status" value="1"/>
</dbReference>
<dbReference type="InterPro" id="IPR036390">
    <property type="entry name" value="WH_DNA-bd_sf"/>
</dbReference>
<dbReference type="InterPro" id="IPR050707">
    <property type="entry name" value="HTH_MetabolicPath_Reg"/>
</dbReference>
<dbReference type="EMBL" id="JAPJZH010000003">
    <property type="protein sequence ID" value="MDA4845020.1"/>
    <property type="molecule type" value="Genomic_DNA"/>
</dbReference>
<dbReference type="Gene3D" id="1.10.10.10">
    <property type="entry name" value="Winged helix-like DNA-binding domain superfamily/Winged helix DNA-binding domain"/>
    <property type="match status" value="1"/>
</dbReference>
<evidence type="ECO:0000259" key="5">
    <source>
        <dbReference type="PROSITE" id="PS51078"/>
    </source>
</evidence>
<dbReference type="InterPro" id="IPR005471">
    <property type="entry name" value="Tscrpt_reg_IclR_N"/>
</dbReference>
<evidence type="ECO:0000259" key="4">
    <source>
        <dbReference type="PROSITE" id="PS51077"/>
    </source>
</evidence>
<keyword evidence="1" id="KW-0805">Transcription regulation</keyword>
<dbReference type="InterPro" id="IPR036388">
    <property type="entry name" value="WH-like_DNA-bd_sf"/>
</dbReference>
<protein>
    <submittedName>
        <fullName evidence="6">IclR family transcriptional regulator</fullName>
    </submittedName>
</protein>
<keyword evidence="7" id="KW-1185">Reference proteome</keyword>
<dbReference type="SUPFAM" id="SSF46785">
    <property type="entry name" value="Winged helix' DNA-binding domain"/>
    <property type="match status" value="1"/>
</dbReference>
<evidence type="ECO:0000256" key="1">
    <source>
        <dbReference type="ARBA" id="ARBA00023015"/>
    </source>
</evidence>
<name>A0ABT4VK36_9HYPH</name>
<proteinExistence type="predicted"/>
<dbReference type="Pfam" id="PF01614">
    <property type="entry name" value="IclR_C"/>
    <property type="match status" value="1"/>
</dbReference>
<feature type="domain" description="HTH iclR-type" evidence="4">
    <location>
        <begin position="12"/>
        <end position="74"/>
    </location>
</feature>
<sequence>MDKAVKKQNYSAPALEKGLDIIELLSDQETGLSQSEIARALGRSVSEIFRMLVVLMERGYVAQEPLSDRYVLTTFLFEISHRIPKIRRLTAFAGPLMRAMVNAVKQSSHLAILTSDSVLVVGQVDSPGINNMTVRLGAKIDLWSTSSGRVILAHLPDEEVGEYFESVPLPADMSEESVRRDLRKIRDNGHEVRDSFVVRGVVNVAAPIMDHSGRAVAALTVPHIEKYNDPITFEDCRLELIRTAAELTKSLGGGAFLQDVSQAEAE</sequence>
<dbReference type="PROSITE" id="PS51077">
    <property type="entry name" value="HTH_ICLR"/>
    <property type="match status" value="1"/>
</dbReference>
<dbReference type="Gene3D" id="3.30.450.40">
    <property type="match status" value="1"/>
</dbReference>
<keyword evidence="3" id="KW-0804">Transcription</keyword>
<evidence type="ECO:0000313" key="6">
    <source>
        <dbReference type="EMBL" id="MDA4845020.1"/>
    </source>
</evidence>
<dbReference type="PROSITE" id="PS51078">
    <property type="entry name" value="ICLR_ED"/>
    <property type="match status" value="1"/>
</dbReference>
<accession>A0ABT4VK36</accession>
<dbReference type="PANTHER" id="PTHR30136:SF7">
    <property type="entry name" value="HTH-TYPE TRANSCRIPTIONAL REGULATOR KDGR-RELATED"/>
    <property type="match status" value="1"/>
</dbReference>
<dbReference type="InterPro" id="IPR014757">
    <property type="entry name" value="Tscrpt_reg_IclR_C"/>
</dbReference>
<evidence type="ECO:0000256" key="2">
    <source>
        <dbReference type="ARBA" id="ARBA00023125"/>
    </source>
</evidence>